<dbReference type="EC" id="2.7.6.3" evidence="3"/>
<evidence type="ECO:0000256" key="1">
    <source>
        <dbReference type="ARBA" id="ARBA00005051"/>
    </source>
</evidence>
<dbReference type="NCBIfam" id="TIGR01498">
    <property type="entry name" value="folK"/>
    <property type="match status" value="1"/>
</dbReference>
<proteinExistence type="inferred from homology"/>
<dbReference type="CDD" id="cd00483">
    <property type="entry name" value="HPPK"/>
    <property type="match status" value="1"/>
</dbReference>
<keyword evidence="15" id="KW-1185">Reference proteome</keyword>
<evidence type="ECO:0000256" key="6">
    <source>
        <dbReference type="ARBA" id="ARBA00022741"/>
    </source>
</evidence>
<evidence type="ECO:0000256" key="3">
    <source>
        <dbReference type="ARBA" id="ARBA00013253"/>
    </source>
</evidence>
<dbReference type="KEGG" id="maer:DAI18_00460"/>
<evidence type="ECO:0000256" key="7">
    <source>
        <dbReference type="ARBA" id="ARBA00022777"/>
    </source>
</evidence>
<keyword evidence="5" id="KW-0808">Transferase</keyword>
<dbReference type="PANTHER" id="PTHR43071:SF1">
    <property type="entry name" value="2-AMINO-4-HYDROXY-6-HYDROXYMETHYLDIHYDROPTERIDINE PYROPHOSPHOKINASE"/>
    <property type="match status" value="1"/>
</dbReference>
<dbReference type="RefSeq" id="WP_028498251.1">
    <property type="nucleotide sequence ID" value="NZ_CP028519.1"/>
</dbReference>
<evidence type="ECO:0000256" key="4">
    <source>
        <dbReference type="ARBA" id="ARBA00016218"/>
    </source>
</evidence>
<dbReference type="Pfam" id="PF01288">
    <property type="entry name" value="HPPK"/>
    <property type="match status" value="1"/>
</dbReference>
<protein>
    <recommendedName>
        <fullName evidence="4">2-amino-4-hydroxy-6-hydroxymethyldihydropteridine pyrophosphokinase</fullName>
        <ecNumber evidence="3">2.7.6.3</ecNumber>
    </recommendedName>
    <alternativeName>
        <fullName evidence="11">6-hydroxymethyl-7,8-dihydropterin pyrophosphokinase</fullName>
    </alternativeName>
    <alternativeName>
        <fullName evidence="12">7,8-dihydro-6-hydroxymethylpterin-pyrophosphokinase</fullName>
    </alternativeName>
</protein>
<dbReference type="EMBL" id="CP028519">
    <property type="protein sequence ID" value="AVY92686.1"/>
    <property type="molecule type" value="Genomic_DNA"/>
</dbReference>
<dbReference type="InterPro" id="IPR035907">
    <property type="entry name" value="Hppk_sf"/>
</dbReference>
<reference evidence="14 15" key="1">
    <citation type="submission" date="2018-04" db="EMBL/GenBank/DDBJ databases">
        <title>Denitrifier Microvirgula.</title>
        <authorList>
            <person name="Anderson E."/>
            <person name="Jang J."/>
            <person name="Ishii S."/>
        </authorList>
    </citation>
    <scope>NUCLEOTIDE SEQUENCE [LARGE SCALE GENOMIC DNA]</scope>
    <source>
        <strain evidence="14 15">BE2.4</strain>
    </source>
</reference>
<evidence type="ECO:0000256" key="2">
    <source>
        <dbReference type="ARBA" id="ARBA00005810"/>
    </source>
</evidence>
<dbReference type="UniPathway" id="UPA00077">
    <property type="reaction ID" value="UER00155"/>
</dbReference>
<comment type="pathway">
    <text evidence="1">Cofactor biosynthesis; tetrahydrofolate biosynthesis; 2-amino-4-hydroxy-6-hydroxymethyl-7,8-dihydropteridine diphosphate from 7,8-dihydroneopterin triphosphate: step 4/4.</text>
</comment>
<dbReference type="GO" id="GO:0005524">
    <property type="term" value="F:ATP binding"/>
    <property type="evidence" value="ECO:0007669"/>
    <property type="project" value="UniProtKB-KW"/>
</dbReference>
<evidence type="ECO:0000256" key="12">
    <source>
        <dbReference type="ARBA" id="ARBA00033413"/>
    </source>
</evidence>
<evidence type="ECO:0000313" key="14">
    <source>
        <dbReference type="EMBL" id="AVY92686.1"/>
    </source>
</evidence>
<dbReference type="GO" id="GO:0016301">
    <property type="term" value="F:kinase activity"/>
    <property type="evidence" value="ECO:0007669"/>
    <property type="project" value="UniProtKB-KW"/>
</dbReference>
<dbReference type="SUPFAM" id="SSF55083">
    <property type="entry name" value="6-hydroxymethyl-7,8-dihydropterin pyrophosphokinase, HPPK"/>
    <property type="match status" value="1"/>
</dbReference>
<dbReference type="GO" id="GO:0003848">
    <property type="term" value="F:2-amino-4-hydroxy-6-hydroxymethyldihydropteridine diphosphokinase activity"/>
    <property type="evidence" value="ECO:0007669"/>
    <property type="project" value="UniProtKB-EC"/>
</dbReference>
<sequence length="159" mass="17025">MTLAAVALGANLGDAAATVNEAFARLDLLPATRVIARSPRYRTAPVGYAGQPDFINAAALVETTLDADALLAALLEIESDCGRVRTFRNAPRTLDLDLLTWGELVRDDRALTLPHPRMHERAFVLAPLADIAPDLSVPGRGRVAELLSVLDCSGVERID</sequence>
<evidence type="ECO:0000256" key="8">
    <source>
        <dbReference type="ARBA" id="ARBA00022840"/>
    </source>
</evidence>
<dbReference type="GO" id="GO:0046654">
    <property type="term" value="P:tetrahydrofolate biosynthetic process"/>
    <property type="evidence" value="ECO:0007669"/>
    <property type="project" value="UniProtKB-UniPathway"/>
</dbReference>
<dbReference type="InterPro" id="IPR000550">
    <property type="entry name" value="Hppk"/>
</dbReference>
<evidence type="ECO:0000313" key="15">
    <source>
        <dbReference type="Proteomes" id="UP000244173"/>
    </source>
</evidence>
<keyword evidence="9" id="KW-0289">Folate biosynthesis</keyword>
<evidence type="ECO:0000259" key="13">
    <source>
        <dbReference type="PROSITE" id="PS00794"/>
    </source>
</evidence>
<dbReference type="PANTHER" id="PTHR43071">
    <property type="entry name" value="2-AMINO-4-HYDROXY-6-HYDROXYMETHYLDIHYDROPTERIDINE PYROPHOSPHOKINASE"/>
    <property type="match status" value="1"/>
</dbReference>
<keyword evidence="7 14" id="KW-0418">Kinase</keyword>
<gene>
    <name evidence="14" type="primary">folK</name>
    <name evidence="14" type="ORF">DAI18_00460</name>
</gene>
<dbReference type="OrthoDB" id="9808041at2"/>
<comment type="function">
    <text evidence="10">Catalyzes the transfer of pyrophosphate from adenosine triphosphate (ATP) to 6-hydroxymethyl-7,8-dihydropterin, an enzymatic step in folate biosynthesis pathway.</text>
</comment>
<comment type="similarity">
    <text evidence="2">Belongs to the HPPK family.</text>
</comment>
<organism evidence="14 15">
    <name type="scientific">Microvirgula aerodenitrificans</name>
    <dbReference type="NCBI Taxonomy" id="57480"/>
    <lineage>
        <taxon>Bacteria</taxon>
        <taxon>Pseudomonadati</taxon>
        <taxon>Pseudomonadota</taxon>
        <taxon>Betaproteobacteria</taxon>
        <taxon>Neisseriales</taxon>
        <taxon>Aquaspirillaceae</taxon>
        <taxon>Microvirgula</taxon>
    </lineage>
</organism>
<keyword evidence="6" id="KW-0547">Nucleotide-binding</keyword>
<feature type="domain" description="7,8-dihydro-6-hydroxymethylpterin-pyrophosphokinase" evidence="13">
    <location>
        <begin position="88"/>
        <end position="99"/>
    </location>
</feature>
<name>A0A2U3TH12_9NEIS</name>
<dbReference type="Gene3D" id="3.30.70.560">
    <property type="entry name" value="7,8-Dihydro-6-hydroxymethylpterin-pyrophosphokinase HPPK"/>
    <property type="match status" value="1"/>
</dbReference>
<evidence type="ECO:0000256" key="10">
    <source>
        <dbReference type="ARBA" id="ARBA00029409"/>
    </source>
</evidence>
<dbReference type="AlphaFoldDB" id="A0A2U3TH12"/>
<evidence type="ECO:0000256" key="5">
    <source>
        <dbReference type="ARBA" id="ARBA00022679"/>
    </source>
</evidence>
<dbReference type="PROSITE" id="PS00794">
    <property type="entry name" value="HPPK"/>
    <property type="match status" value="1"/>
</dbReference>
<evidence type="ECO:0000256" key="11">
    <source>
        <dbReference type="ARBA" id="ARBA00029766"/>
    </source>
</evidence>
<keyword evidence="8" id="KW-0067">ATP-binding</keyword>
<dbReference type="GO" id="GO:0046656">
    <property type="term" value="P:folic acid biosynthetic process"/>
    <property type="evidence" value="ECO:0007669"/>
    <property type="project" value="UniProtKB-KW"/>
</dbReference>
<dbReference type="STRING" id="1122240.GCA_000620105_00810"/>
<dbReference type="Proteomes" id="UP000244173">
    <property type="component" value="Chromosome"/>
</dbReference>
<accession>A0A2U3TH12</accession>
<evidence type="ECO:0000256" key="9">
    <source>
        <dbReference type="ARBA" id="ARBA00022909"/>
    </source>
</evidence>